<dbReference type="AlphaFoldDB" id="A0AAV1GE36"/>
<proteinExistence type="predicted"/>
<evidence type="ECO:0000313" key="2">
    <source>
        <dbReference type="EMBL" id="CAJ1071425.1"/>
    </source>
</evidence>
<sequence>MEQMMLVTSVEETGEKRESADGMRGGGEELGMEGDGGTVYGVKQFFDCGEKSLLVTGARVDEVGVKGRKGGSEGCSVQVEMVGVGLEMDSEAGFAVEMFQLAFV</sequence>
<dbReference type="Proteomes" id="UP001178508">
    <property type="component" value="Chromosome 14"/>
</dbReference>
<name>A0AAV1GE36_XYRNO</name>
<dbReference type="EMBL" id="OY660877">
    <property type="protein sequence ID" value="CAJ1071425.1"/>
    <property type="molecule type" value="Genomic_DNA"/>
</dbReference>
<keyword evidence="3" id="KW-1185">Reference proteome</keyword>
<reference evidence="2" key="1">
    <citation type="submission" date="2023-08" db="EMBL/GenBank/DDBJ databases">
        <authorList>
            <person name="Alioto T."/>
            <person name="Alioto T."/>
            <person name="Gomez Garrido J."/>
        </authorList>
    </citation>
    <scope>NUCLEOTIDE SEQUENCE</scope>
</reference>
<evidence type="ECO:0000256" key="1">
    <source>
        <dbReference type="SAM" id="MobiDB-lite"/>
    </source>
</evidence>
<evidence type="ECO:0000313" key="3">
    <source>
        <dbReference type="Proteomes" id="UP001178508"/>
    </source>
</evidence>
<protein>
    <submittedName>
        <fullName evidence="2">Uncharacterized protein</fullName>
    </submittedName>
</protein>
<gene>
    <name evidence="2" type="ORF">XNOV1_A042721</name>
</gene>
<feature type="region of interest" description="Disordered" evidence="1">
    <location>
        <begin position="1"/>
        <end position="31"/>
    </location>
</feature>
<organism evidence="2 3">
    <name type="scientific">Xyrichtys novacula</name>
    <name type="common">Pearly razorfish</name>
    <name type="synonym">Hemipteronotus novacula</name>
    <dbReference type="NCBI Taxonomy" id="13765"/>
    <lineage>
        <taxon>Eukaryota</taxon>
        <taxon>Metazoa</taxon>
        <taxon>Chordata</taxon>
        <taxon>Craniata</taxon>
        <taxon>Vertebrata</taxon>
        <taxon>Euteleostomi</taxon>
        <taxon>Actinopterygii</taxon>
        <taxon>Neopterygii</taxon>
        <taxon>Teleostei</taxon>
        <taxon>Neoteleostei</taxon>
        <taxon>Acanthomorphata</taxon>
        <taxon>Eupercaria</taxon>
        <taxon>Labriformes</taxon>
        <taxon>Labridae</taxon>
        <taxon>Xyrichtys</taxon>
    </lineage>
</organism>
<accession>A0AAV1GE36</accession>